<dbReference type="EMBL" id="JAWDJX010000033">
    <property type="protein sequence ID" value="KAK3050326.1"/>
    <property type="molecule type" value="Genomic_DNA"/>
</dbReference>
<proteinExistence type="predicted"/>
<accession>A0AAJ0DHM2</accession>
<protein>
    <submittedName>
        <fullName evidence="1">Uncharacterized protein</fullName>
    </submittedName>
</protein>
<gene>
    <name evidence="1" type="ORF">LTR09_008475</name>
</gene>
<keyword evidence="2" id="KW-1185">Reference proteome</keyword>
<organism evidence="1 2">
    <name type="scientific">Extremus antarcticus</name>
    <dbReference type="NCBI Taxonomy" id="702011"/>
    <lineage>
        <taxon>Eukaryota</taxon>
        <taxon>Fungi</taxon>
        <taxon>Dikarya</taxon>
        <taxon>Ascomycota</taxon>
        <taxon>Pezizomycotina</taxon>
        <taxon>Dothideomycetes</taxon>
        <taxon>Dothideomycetidae</taxon>
        <taxon>Mycosphaerellales</taxon>
        <taxon>Extremaceae</taxon>
        <taxon>Extremus</taxon>
    </lineage>
</organism>
<comment type="caution">
    <text evidence="1">The sequence shown here is derived from an EMBL/GenBank/DDBJ whole genome shotgun (WGS) entry which is preliminary data.</text>
</comment>
<evidence type="ECO:0000313" key="2">
    <source>
        <dbReference type="Proteomes" id="UP001271007"/>
    </source>
</evidence>
<reference evidence="1" key="1">
    <citation type="submission" date="2023-04" db="EMBL/GenBank/DDBJ databases">
        <title>Black Yeasts Isolated from many extreme environments.</title>
        <authorList>
            <person name="Coleine C."/>
            <person name="Stajich J.E."/>
            <person name="Selbmann L."/>
        </authorList>
    </citation>
    <scope>NUCLEOTIDE SEQUENCE</scope>
    <source>
        <strain evidence="1">CCFEE 5312</strain>
    </source>
</reference>
<name>A0AAJ0DHM2_9PEZI</name>
<evidence type="ECO:0000313" key="1">
    <source>
        <dbReference type="EMBL" id="KAK3050326.1"/>
    </source>
</evidence>
<dbReference type="AlphaFoldDB" id="A0AAJ0DHM2"/>
<sequence>MNLALTSRAMRDEFPIEVKKTKYLKRLAIHELPVHITFGKPVVKPPTLDDWTAARHLILRVTFDPLPEPSEEQSSRLPSVFPSNTFLELLLVSFRHLKTVIFDLQRSADSSSARLDTMVETLYEGLANTSPSSDRSRYIEHSIVVCHEATAVLWLPSTAYGDEHQGALSTELGRAMKLREVVEEIVPEAEIEERRELVMSGSSIT</sequence>
<dbReference type="Proteomes" id="UP001271007">
    <property type="component" value="Unassembled WGS sequence"/>
</dbReference>